<keyword evidence="7 12" id="KW-0472">Membrane</keyword>
<reference evidence="14 15" key="1">
    <citation type="submission" date="2017-06" db="EMBL/GenBank/DDBJ databases">
        <title>A platform for efficient transgenesis in Macrostomum lignano, a flatworm model organism for stem cell research.</title>
        <authorList>
            <person name="Berezikov E."/>
        </authorList>
    </citation>
    <scope>NUCLEOTIDE SEQUENCE [LARGE SCALE GENOMIC DNA]</scope>
    <source>
        <strain evidence="14">DV1</strain>
        <tissue evidence="14">Whole organism</tissue>
    </source>
</reference>
<evidence type="ECO:0000256" key="5">
    <source>
        <dbReference type="ARBA" id="ARBA00022737"/>
    </source>
</evidence>
<keyword evidence="10" id="KW-0325">Glycoprotein</keyword>
<dbReference type="Proteomes" id="UP000215902">
    <property type="component" value="Unassembled WGS sequence"/>
</dbReference>
<keyword evidence="3 12" id="KW-0812">Transmembrane</keyword>
<feature type="domain" description="Fibronectin type-III" evidence="13">
    <location>
        <begin position="1144"/>
        <end position="1238"/>
    </location>
</feature>
<dbReference type="Pfam" id="PF00041">
    <property type="entry name" value="fn3"/>
    <property type="match status" value="7"/>
</dbReference>
<feature type="domain" description="Fibronectin type-III" evidence="13">
    <location>
        <begin position="1055"/>
        <end position="1142"/>
    </location>
</feature>
<evidence type="ECO:0000256" key="9">
    <source>
        <dbReference type="ARBA" id="ARBA00023170"/>
    </source>
</evidence>
<feature type="domain" description="Fibronectin type-III" evidence="13">
    <location>
        <begin position="929"/>
        <end position="1051"/>
    </location>
</feature>
<dbReference type="PROSITE" id="PS01353">
    <property type="entry name" value="HEMATOPO_REC_L_F2"/>
    <property type="match status" value="1"/>
</dbReference>
<dbReference type="CDD" id="cd00063">
    <property type="entry name" value="FN3"/>
    <property type="match status" value="8"/>
</dbReference>
<feature type="compositionally biased region" description="Low complexity" evidence="11">
    <location>
        <begin position="32"/>
        <end position="54"/>
    </location>
</feature>
<dbReference type="SMART" id="SM00060">
    <property type="entry name" value="FN3"/>
    <property type="match status" value="9"/>
</dbReference>
<dbReference type="SUPFAM" id="SSF49265">
    <property type="entry name" value="Fibronectin type III"/>
    <property type="match status" value="5"/>
</dbReference>
<feature type="domain" description="Fibronectin type-III" evidence="13">
    <location>
        <begin position="537"/>
        <end position="636"/>
    </location>
</feature>
<evidence type="ECO:0000256" key="3">
    <source>
        <dbReference type="ARBA" id="ARBA00022692"/>
    </source>
</evidence>
<feature type="region of interest" description="Disordered" evidence="11">
    <location>
        <begin position="312"/>
        <end position="515"/>
    </location>
</feature>
<comment type="similarity">
    <text evidence="2">Belongs to the type I cytokine receptor family. Type 2 subfamily.</text>
</comment>
<feature type="region of interest" description="Disordered" evidence="11">
    <location>
        <begin position="1"/>
        <end position="56"/>
    </location>
</feature>
<feature type="domain" description="Fibronectin type-III" evidence="13">
    <location>
        <begin position="638"/>
        <end position="738"/>
    </location>
</feature>
<keyword evidence="9" id="KW-0675">Receptor</keyword>
<feature type="domain" description="Fibronectin type-III" evidence="13">
    <location>
        <begin position="739"/>
        <end position="830"/>
    </location>
</feature>
<evidence type="ECO:0000259" key="13">
    <source>
        <dbReference type="PROSITE" id="PS50853"/>
    </source>
</evidence>
<feature type="compositionally biased region" description="Polar residues" evidence="11">
    <location>
        <begin position="374"/>
        <end position="387"/>
    </location>
</feature>
<evidence type="ECO:0000256" key="4">
    <source>
        <dbReference type="ARBA" id="ARBA00022729"/>
    </source>
</evidence>
<dbReference type="Gene3D" id="2.60.40.10">
    <property type="entry name" value="Immunoglobulins"/>
    <property type="match status" value="9"/>
</dbReference>
<evidence type="ECO:0000256" key="1">
    <source>
        <dbReference type="ARBA" id="ARBA00004479"/>
    </source>
</evidence>
<dbReference type="STRING" id="282301.A0A267GPH5"/>
<comment type="caution">
    <text evidence="14">The sequence shown here is derived from an EMBL/GenBank/DDBJ whole genome shotgun (WGS) entry which is preliminary data.</text>
</comment>
<comment type="subcellular location">
    <subcellularLocation>
        <location evidence="1">Membrane</location>
        <topology evidence="1">Single-pass type I membrane protein</topology>
    </subcellularLocation>
</comment>
<feature type="compositionally biased region" description="Basic and acidic residues" evidence="11">
    <location>
        <begin position="830"/>
        <end position="839"/>
    </location>
</feature>
<feature type="domain" description="Fibronectin type-III" evidence="13">
    <location>
        <begin position="1239"/>
        <end position="1329"/>
    </location>
</feature>
<feature type="compositionally biased region" description="Polar residues" evidence="11">
    <location>
        <begin position="12"/>
        <end position="25"/>
    </location>
</feature>
<dbReference type="PROSITE" id="PS50853">
    <property type="entry name" value="FN3"/>
    <property type="match status" value="9"/>
</dbReference>
<feature type="compositionally biased region" description="Low complexity" evidence="11">
    <location>
        <begin position="480"/>
        <end position="514"/>
    </location>
</feature>
<name>A0A267GPH5_9PLAT</name>
<protein>
    <recommendedName>
        <fullName evidence="13">Fibronectin type-III domain-containing protein</fullName>
    </recommendedName>
</protein>
<keyword evidence="4" id="KW-0732">Signal</keyword>
<dbReference type="InterPro" id="IPR003529">
    <property type="entry name" value="Hematopoietin_rcpt_Gp130_CS"/>
</dbReference>
<sequence>MQTNGEEAAIVNGSSSNGPTQQTPVCSVAIDTPSTAPSLPPAESESAPESTAATGDFELHEKPAALPAQNSLHQAAPVRPNSLRMAEPPPPQVPLQQPQHLLPLPPHLQPLQSLQPVGEHIVMVHVGAGETFCVRVGDQIQHVRGPATVRMVSNSGPPLPMPMQVPPGHLVQQIVDENGILTHVILSPQHAPSHHASPGPAYYPPAGVMAAGHHLLPGPAAMAPPQPNPPPQQPQQQQQQPYVVSSAQQVMCSSGVGGGGGLSPIPCNYAISPQASPASAIGTGLGGAASSLGGPTSLMMDDRTERHKCKVQHRLKNRRAQQQQQHQQQQQAQMPPPLVDQQLRRKRPSPRGSMNGDNGQQQQYSGFGGHPGRQSHQSPRLNYASANHQHQQHQHQQHQHQQPQQLLSQQLHHHSYQQQQHQHNPQPMPQPLQQQQQPAQSQCRSATENGVGDSSSSVDEFPEFPPRPRRQQQRGAKQLTPSTAATSPTPPSTASTAEFGGAAQSAPAAAAEPQPDLRSLMQQAGITEEALRQALTCVKPPSVSEIELKSALIRLFPPPPDRLPEAFYPCLNFELHLSDSGSDAAYNRVFDGQAEEISLQDLRPNREYHVKALAKLDSLRGKFTQPKAFCTLCRPPAAPAAPHLASRTKNSLLVRWPASDEDNGAKVVAYLLECATKASDSVSAPDFAEVYRGAQRQFKLTKLSPNTLYSLRVAAVNSKGVGDYSAIVDMATSRAAPPQPDPPSLAQRGVRSLTVAWQSGQQPLSEDEFVLQMNDEDTGHGFMTVYSGPELSHRVSHLRRNTEYRFRLQAINDDGASKWSAEAAYATLPDKPRRPDRPTLRGQPRPNSFRLAWEAPSDDGGMPLLAYQVAIEPGGVLADSVPPEQREFTVQGLEPGCSYLATVQARSSAGLSPASEPLTVVTAPVAPDAPAPPRLQGRPRAALLCLAWSPPRYTGGAEITGYEVCMDCLGPAEAGLPDAEAGGGLSGDTDKQQQQQQYLEPVTRQVYKGAALECSVTGLVPGHAYAFRLRANNRAGSGAWSEPLRVASAPGVPDAPPAPIVSCRSPHTASVAWTSPPCRGAVVSEYRLEWQPRPGADFALLYTGDALHYEAKNLQPATIYSFRVQAVNSAGAGQFSLPTRAATPPSSPDAVQGLRAVAQATSLAVSWSAPSDNGSEISGYSVCVNEKPPVQLGPDETELTVPDLQPDTQYKVRVRACNAVGPGPYSAPLRVVTGSLPPNPPRIECVHNQATSLKLRWGDGRNADLLQYQIEMAASSVDSGWQVVYQGSSHSTRLTRLAELTDYHFRIRATNEAGSGPYSSPFCFSTGKAHPPAMKPPRLSELTQDSCRVDWAGLRPMGRDSIVYVLQLLAVNERDSDYRQVYRGSDQSCKLTCLNPNTEYQVRVAAARRCSETGDELIGAFSQGVVFITRAGSVLASSTNPTTASSGSSSSSSSSALRYSIGGRGGAGWSEQRLAAVLLAAFGVTALVVSLLLNYLVLEA</sequence>
<feature type="domain" description="Fibronectin type-III" evidence="13">
    <location>
        <begin position="1333"/>
        <end position="1432"/>
    </location>
</feature>
<dbReference type="PANTHER" id="PTHR46957:SF3">
    <property type="entry name" value="CYTOKINE RECEPTOR"/>
    <property type="match status" value="1"/>
</dbReference>
<gene>
    <name evidence="14" type="ORF">BOX15_Mlig021422g1</name>
</gene>
<dbReference type="GO" id="GO:0016020">
    <property type="term" value="C:membrane"/>
    <property type="evidence" value="ECO:0007669"/>
    <property type="project" value="UniProtKB-SubCell"/>
</dbReference>
<keyword evidence="8" id="KW-1015">Disulfide bond</keyword>
<evidence type="ECO:0000256" key="6">
    <source>
        <dbReference type="ARBA" id="ARBA00022989"/>
    </source>
</evidence>
<evidence type="ECO:0000256" key="11">
    <source>
        <dbReference type="SAM" id="MobiDB-lite"/>
    </source>
</evidence>
<dbReference type="PANTHER" id="PTHR46957">
    <property type="entry name" value="CYTOKINE RECEPTOR"/>
    <property type="match status" value="1"/>
</dbReference>
<keyword evidence="6 12" id="KW-1133">Transmembrane helix</keyword>
<dbReference type="InterPro" id="IPR036116">
    <property type="entry name" value="FN3_sf"/>
</dbReference>
<feature type="compositionally biased region" description="Pro residues" evidence="11">
    <location>
        <begin position="222"/>
        <end position="233"/>
    </location>
</feature>
<proteinExistence type="inferred from homology"/>
<feature type="region of interest" description="Disordered" evidence="11">
    <location>
        <begin position="214"/>
        <end position="246"/>
    </location>
</feature>
<evidence type="ECO:0000256" key="8">
    <source>
        <dbReference type="ARBA" id="ARBA00023157"/>
    </source>
</evidence>
<dbReference type="EMBL" id="NIVC01000239">
    <property type="protein sequence ID" value="PAA87277.1"/>
    <property type="molecule type" value="Genomic_DNA"/>
</dbReference>
<evidence type="ECO:0000256" key="12">
    <source>
        <dbReference type="SAM" id="Phobius"/>
    </source>
</evidence>
<dbReference type="OrthoDB" id="443915at2759"/>
<evidence type="ECO:0000256" key="2">
    <source>
        <dbReference type="ARBA" id="ARBA00008921"/>
    </source>
</evidence>
<evidence type="ECO:0000313" key="15">
    <source>
        <dbReference type="Proteomes" id="UP000215902"/>
    </source>
</evidence>
<dbReference type="InterPro" id="IPR003961">
    <property type="entry name" value="FN3_dom"/>
</dbReference>
<dbReference type="InterPro" id="IPR013783">
    <property type="entry name" value="Ig-like_fold"/>
</dbReference>
<feature type="domain" description="Fibronectin type-III" evidence="13">
    <location>
        <begin position="834"/>
        <end position="925"/>
    </location>
</feature>
<dbReference type="GO" id="GO:0004896">
    <property type="term" value="F:cytokine receptor activity"/>
    <property type="evidence" value="ECO:0007669"/>
    <property type="project" value="InterPro"/>
</dbReference>
<accession>A0A267GPH5</accession>
<feature type="region of interest" description="Disordered" evidence="11">
    <location>
        <begin position="825"/>
        <end position="849"/>
    </location>
</feature>
<keyword evidence="5" id="KW-0677">Repeat</keyword>
<evidence type="ECO:0000313" key="14">
    <source>
        <dbReference type="EMBL" id="PAA87277.1"/>
    </source>
</evidence>
<evidence type="ECO:0000256" key="10">
    <source>
        <dbReference type="ARBA" id="ARBA00023180"/>
    </source>
</evidence>
<dbReference type="InterPro" id="IPR050713">
    <property type="entry name" value="RTP_Phos/Ushers"/>
</dbReference>
<keyword evidence="15" id="KW-1185">Reference proteome</keyword>
<feature type="transmembrane region" description="Helical" evidence="12">
    <location>
        <begin position="1474"/>
        <end position="1498"/>
    </location>
</feature>
<evidence type="ECO:0000256" key="7">
    <source>
        <dbReference type="ARBA" id="ARBA00023136"/>
    </source>
</evidence>
<feature type="compositionally biased region" description="Low complexity" evidence="11">
    <location>
        <begin position="399"/>
        <end position="442"/>
    </location>
</feature>
<dbReference type="PRINTS" id="PR00014">
    <property type="entry name" value="FNTYPEIII"/>
</dbReference>
<feature type="compositionally biased region" description="Polar residues" evidence="11">
    <location>
        <begin position="355"/>
        <end position="365"/>
    </location>
</feature>
<feature type="compositionally biased region" description="Polar residues" evidence="11">
    <location>
        <begin position="443"/>
        <end position="458"/>
    </location>
</feature>
<feature type="compositionally biased region" description="Low complexity" evidence="11">
    <location>
        <begin position="320"/>
        <end position="333"/>
    </location>
</feature>
<organism evidence="14 15">
    <name type="scientific">Macrostomum lignano</name>
    <dbReference type="NCBI Taxonomy" id="282301"/>
    <lineage>
        <taxon>Eukaryota</taxon>
        <taxon>Metazoa</taxon>
        <taxon>Spiralia</taxon>
        <taxon>Lophotrochozoa</taxon>
        <taxon>Platyhelminthes</taxon>
        <taxon>Rhabditophora</taxon>
        <taxon>Macrostomorpha</taxon>
        <taxon>Macrostomida</taxon>
        <taxon>Macrostomidae</taxon>
        <taxon>Macrostomum</taxon>
    </lineage>
</organism>